<sequence length="257" mass="27336">MPSPQTLRSRGASATFTGDTVVIERATERTTIPLRVIRTIGAAEGHPRTVEITLTDAAVHTIAANNPTAAATFVTSVSDALPPQRDERGSALVRTEASSEPRLFARRRSLALFLAGVAAYLAYVGYLVAAHGPSTLFGAVIGLLPLGLGGLAAYQTVQRLYVKAVLRRRGVTVEARSTGMRGKKSVYVFTDAQGHTRRHESALHADILQIAYDPTNPKRMASATPLILEVPRVILMVVFTGLFLAVGVGAVFGPVLP</sequence>
<dbReference type="Proteomes" id="UP001432209">
    <property type="component" value="Chromosome"/>
</dbReference>
<keyword evidence="3" id="KW-1185">Reference proteome</keyword>
<feature type="transmembrane region" description="Helical" evidence="1">
    <location>
        <begin position="110"/>
        <end position="129"/>
    </location>
</feature>
<keyword evidence="1" id="KW-0812">Transmembrane</keyword>
<dbReference type="EMBL" id="CP109495">
    <property type="protein sequence ID" value="WUX54343.1"/>
    <property type="molecule type" value="Genomic_DNA"/>
</dbReference>
<keyword evidence="1" id="KW-0472">Membrane</keyword>
<reference evidence="2" key="1">
    <citation type="submission" date="2022-10" db="EMBL/GenBank/DDBJ databases">
        <title>The complete genomes of actinobacterial strains from the NBC collection.</title>
        <authorList>
            <person name="Joergensen T.S."/>
            <person name="Alvarez Arevalo M."/>
            <person name="Sterndorff E.B."/>
            <person name="Faurdal D."/>
            <person name="Vuksanovic O."/>
            <person name="Mourched A.-S."/>
            <person name="Charusanti P."/>
            <person name="Shaw S."/>
            <person name="Blin K."/>
            <person name="Weber T."/>
        </authorList>
    </citation>
    <scope>NUCLEOTIDE SEQUENCE</scope>
    <source>
        <strain evidence="2">NBC_01432</strain>
    </source>
</reference>
<evidence type="ECO:0000313" key="3">
    <source>
        <dbReference type="Proteomes" id="UP001432209"/>
    </source>
</evidence>
<name>A0ABZ2A6K2_STRNV</name>
<keyword evidence="1" id="KW-1133">Transmembrane helix</keyword>
<organism evidence="2 3">
    <name type="scientific">Streptomyces niveus</name>
    <name type="common">Streptomyces spheroides</name>
    <dbReference type="NCBI Taxonomy" id="193462"/>
    <lineage>
        <taxon>Bacteria</taxon>
        <taxon>Bacillati</taxon>
        <taxon>Actinomycetota</taxon>
        <taxon>Actinomycetes</taxon>
        <taxon>Kitasatosporales</taxon>
        <taxon>Streptomycetaceae</taxon>
        <taxon>Streptomyces</taxon>
    </lineage>
</organism>
<protein>
    <recommendedName>
        <fullName evidence="4">DUF3592 domain-containing protein</fullName>
    </recommendedName>
</protein>
<accession>A0ABZ2A6K2</accession>
<evidence type="ECO:0000313" key="2">
    <source>
        <dbReference type="EMBL" id="WUX54343.1"/>
    </source>
</evidence>
<evidence type="ECO:0008006" key="4">
    <source>
        <dbReference type="Google" id="ProtNLM"/>
    </source>
</evidence>
<dbReference type="RefSeq" id="WP_329077951.1">
    <property type="nucleotide sequence ID" value="NZ_CP109483.1"/>
</dbReference>
<feature type="transmembrane region" description="Helical" evidence="1">
    <location>
        <begin position="135"/>
        <end position="154"/>
    </location>
</feature>
<proteinExistence type="predicted"/>
<feature type="transmembrane region" description="Helical" evidence="1">
    <location>
        <begin position="233"/>
        <end position="256"/>
    </location>
</feature>
<dbReference type="GeneID" id="91342672"/>
<evidence type="ECO:0000256" key="1">
    <source>
        <dbReference type="SAM" id="Phobius"/>
    </source>
</evidence>
<gene>
    <name evidence="2" type="ORF">OG442_23845</name>
</gene>